<keyword evidence="4" id="KW-0576">Peroxisome</keyword>
<dbReference type="PANTHER" id="PTHR11941">
    <property type="entry name" value="ENOYL-COA HYDRATASE-RELATED"/>
    <property type="match status" value="1"/>
</dbReference>
<proteinExistence type="inferred from homology"/>
<dbReference type="FunFam" id="3.90.226.10:FF:000074">
    <property type="entry name" value="Enoyl-CoA hydratase (AFU_orthologue AFUA_2G10650)"/>
    <property type="match status" value="1"/>
</dbReference>
<dbReference type="GO" id="GO:0005739">
    <property type="term" value="C:mitochondrion"/>
    <property type="evidence" value="ECO:0007669"/>
    <property type="project" value="TreeGrafter"/>
</dbReference>
<protein>
    <recommendedName>
        <fullName evidence="10">Enoyl-CoA hydratase</fullName>
    </recommendedName>
</protein>
<comment type="caution">
    <text evidence="8">The sequence shown here is derived from an EMBL/GenBank/DDBJ whole genome shotgun (WGS) entry which is preliminary data.</text>
</comment>
<evidence type="ECO:0000256" key="6">
    <source>
        <dbReference type="ARBA" id="ARBA00023239"/>
    </source>
</evidence>
<dbReference type="GO" id="GO:0005777">
    <property type="term" value="C:peroxisome"/>
    <property type="evidence" value="ECO:0007669"/>
    <property type="project" value="UniProtKB-SubCell"/>
</dbReference>
<dbReference type="SUPFAM" id="SSF52096">
    <property type="entry name" value="ClpP/crotonase"/>
    <property type="match status" value="1"/>
</dbReference>
<evidence type="ECO:0000313" key="9">
    <source>
        <dbReference type="Proteomes" id="UP000829685"/>
    </source>
</evidence>
<keyword evidence="9" id="KW-1185">Reference proteome</keyword>
<dbReference type="PANTHER" id="PTHR11941:SF68">
    <property type="entry name" value="CARNITINYL-COA DEHYDRATASE"/>
    <property type="match status" value="1"/>
</dbReference>
<evidence type="ECO:0000313" key="8">
    <source>
        <dbReference type="EMBL" id="KAI1877676.1"/>
    </source>
</evidence>
<accession>A0A9P9WSE1</accession>
<keyword evidence="6" id="KW-0456">Lyase</keyword>
<dbReference type="GO" id="GO:0006635">
    <property type="term" value="P:fatty acid beta-oxidation"/>
    <property type="evidence" value="ECO:0007669"/>
    <property type="project" value="TreeGrafter"/>
</dbReference>
<dbReference type="PROSITE" id="PS00166">
    <property type="entry name" value="ENOYL_COA_HYDRATASE"/>
    <property type="match status" value="1"/>
</dbReference>
<dbReference type="CDD" id="cd06558">
    <property type="entry name" value="crotonase-like"/>
    <property type="match status" value="1"/>
</dbReference>
<dbReference type="GO" id="GO:0016829">
    <property type="term" value="F:lyase activity"/>
    <property type="evidence" value="ECO:0007669"/>
    <property type="project" value="UniProtKB-KW"/>
</dbReference>
<comment type="pathway">
    <text evidence="2">Siderophore biosynthesis.</text>
</comment>
<dbReference type="InterPro" id="IPR001753">
    <property type="entry name" value="Enoyl-CoA_hydra/iso"/>
</dbReference>
<dbReference type="Gene3D" id="3.90.226.10">
    <property type="entry name" value="2-enoyl-CoA Hydratase, Chain A, domain 1"/>
    <property type="match status" value="1"/>
</dbReference>
<name>A0A9P9WSE1_9PEZI</name>
<dbReference type="Pfam" id="PF00378">
    <property type="entry name" value="ECH_1"/>
    <property type="match status" value="1"/>
</dbReference>
<evidence type="ECO:0000256" key="2">
    <source>
        <dbReference type="ARBA" id="ARBA00004924"/>
    </source>
</evidence>
<evidence type="ECO:0000256" key="4">
    <source>
        <dbReference type="ARBA" id="ARBA00023140"/>
    </source>
</evidence>
<evidence type="ECO:0000256" key="7">
    <source>
        <dbReference type="RuleBase" id="RU003707"/>
    </source>
</evidence>
<keyword evidence="5" id="KW-0413">Isomerase</keyword>
<sequence length="277" mass="30092">MAPDFKTPPPPTSVVTIEFPEKHVLLVTINRERAMNAIPMAGHWEGEALWRWFDNEPSLRVAVVTGKGQKSFSAGADLIEQNDRKKSANAKVPQHMPPGGFLGLSRRRGLKPVIAAVNGFALGGGFEIALNCDLVLASPTAKFGLTEVKRGLYAAAGGLPRVVKTFGMQLAAEIALTGRMLTAQELQQYGFLRVSESQESVVGDGLKLAKEIASQSPDAVIVSRAGLRDAWENASVERSAQLTEERWSQKLFEGENFRIGVEAFANKKQPAWVPSKL</sequence>
<gene>
    <name evidence="8" type="ORF">JX265_003684</name>
</gene>
<dbReference type="AlphaFoldDB" id="A0A9P9WSE1"/>
<dbReference type="GO" id="GO:0016853">
    <property type="term" value="F:isomerase activity"/>
    <property type="evidence" value="ECO:0007669"/>
    <property type="project" value="UniProtKB-KW"/>
</dbReference>
<dbReference type="EMBL" id="JAFIMR010000006">
    <property type="protein sequence ID" value="KAI1877676.1"/>
    <property type="molecule type" value="Genomic_DNA"/>
</dbReference>
<comment type="subcellular location">
    <subcellularLocation>
        <location evidence="1">Peroxisome</location>
    </subcellularLocation>
</comment>
<evidence type="ECO:0000256" key="3">
    <source>
        <dbReference type="ARBA" id="ARBA00005254"/>
    </source>
</evidence>
<reference evidence="8" key="1">
    <citation type="submission" date="2021-03" db="EMBL/GenBank/DDBJ databases">
        <title>Revisited historic fungal species revealed as producer of novel bioactive compounds through whole genome sequencing and comparative genomics.</title>
        <authorList>
            <person name="Vignolle G.A."/>
            <person name="Hochenegger N."/>
            <person name="Mach R.L."/>
            <person name="Mach-Aigner A.R."/>
            <person name="Javad Rahimi M."/>
            <person name="Salim K.A."/>
            <person name="Chan C.M."/>
            <person name="Lim L.B.L."/>
            <person name="Cai F."/>
            <person name="Druzhinina I.S."/>
            <person name="U'Ren J.M."/>
            <person name="Derntl C."/>
        </authorList>
    </citation>
    <scope>NUCLEOTIDE SEQUENCE</scope>
    <source>
        <strain evidence="8">TUCIM 5799</strain>
    </source>
</reference>
<dbReference type="InterPro" id="IPR029045">
    <property type="entry name" value="ClpP/crotonase-like_dom_sf"/>
</dbReference>
<comment type="similarity">
    <text evidence="3 7">Belongs to the enoyl-CoA hydratase/isomerase family.</text>
</comment>
<dbReference type="InterPro" id="IPR018376">
    <property type="entry name" value="Enoyl-CoA_hyd/isom_CS"/>
</dbReference>
<evidence type="ECO:0000256" key="5">
    <source>
        <dbReference type="ARBA" id="ARBA00023235"/>
    </source>
</evidence>
<dbReference type="Proteomes" id="UP000829685">
    <property type="component" value="Unassembled WGS sequence"/>
</dbReference>
<evidence type="ECO:0000256" key="1">
    <source>
        <dbReference type="ARBA" id="ARBA00004275"/>
    </source>
</evidence>
<organism evidence="8 9">
    <name type="scientific">Neoarthrinium moseri</name>
    <dbReference type="NCBI Taxonomy" id="1658444"/>
    <lineage>
        <taxon>Eukaryota</taxon>
        <taxon>Fungi</taxon>
        <taxon>Dikarya</taxon>
        <taxon>Ascomycota</taxon>
        <taxon>Pezizomycotina</taxon>
        <taxon>Sordariomycetes</taxon>
        <taxon>Xylariomycetidae</taxon>
        <taxon>Amphisphaeriales</taxon>
        <taxon>Apiosporaceae</taxon>
        <taxon>Neoarthrinium</taxon>
    </lineage>
</organism>
<evidence type="ECO:0008006" key="10">
    <source>
        <dbReference type="Google" id="ProtNLM"/>
    </source>
</evidence>